<dbReference type="SMART" id="SM00256">
    <property type="entry name" value="FBOX"/>
    <property type="match status" value="2"/>
</dbReference>
<protein>
    <recommendedName>
        <fullName evidence="1">F-box domain-containing protein</fullName>
    </recommendedName>
</protein>
<feature type="domain" description="F-box" evidence="1">
    <location>
        <begin position="304"/>
        <end position="345"/>
    </location>
</feature>
<dbReference type="PANTHER" id="PTHR38926">
    <property type="entry name" value="F-BOX DOMAIN CONTAINING PROTEIN, EXPRESSED"/>
    <property type="match status" value="1"/>
</dbReference>
<dbReference type="EMBL" id="JAGFBR010000012">
    <property type="protein sequence ID" value="KAH0457721.1"/>
    <property type="molecule type" value="Genomic_DNA"/>
</dbReference>
<evidence type="ECO:0000259" key="1">
    <source>
        <dbReference type="SMART" id="SM00256"/>
    </source>
</evidence>
<accession>A0AAV7GMD9</accession>
<evidence type="ECO:0000313" key="3">
    <source>
        <dbReference type="Proteomes" id="UP000775213"/>
    </source>
</evidence>
<dbReference type="InterPro" id="IPR032675">
    <property type="entry name" value="LRR_dom_sf"/>
</dbReference>
<comment type="caution">
    <text evidence="2">The sequence shown here is derived from an EMBL/GenBank/DDBJ whole genome shotgun (WGS) entry which is preliminary data.</text>
</comment>
<gene>
    <name evidence="2" type="ORF">IEQ34_013036</name>
</gene>
<reference evidence="2 3" key="1">
    <citation type="journal article" date="2021" name="Hortic Res">
        <title>Chromosome-scale assembly of the Dendrobium chrysotoxum genome enhances the understanding of orchid evolution.</title>
        <authorList>
            <person name="Zhang Y."/>
            <person name="Zhang G.Q."/>
            <person name="Zhang D."/>
            <person name="Liu X.D."/>
            <person name="Xu X.Y."/>
            <person name="Sun W.H."/>
            <person name="Yu X."/>
            <person name="Zhu X."/>
            <person name="Wang Z.W."/>
            <person name="Zhao X."/>
            <person name="Zhong W.Y."/>
            <person name="Chen H."/>
            <person name="Yin W.L."/>
            <person name="Huang T."/>
            <person name="Niu S.C."/>
            <person name="Liu Z.J."/>
        </authorList>
    </citation>
    <scope>NUCLEOTIDE SEQUENCE [LARGE SCALE GENOMIC DNA]</scope>
    <source>
        <strain evidence="2">Lindl</strain>
    </source>
</reference>
<evidence type="ECO:0000313" key="2">
    <source>
        <dbReference type="EMBL" id="KAH0457721.1"/>
    </source>
</evidence>
<dbReference type="AlphaFoldDB" id="A0AAV7GMD9"/>
<dbReference type="PANTHER" id="PTHR38926:SF5">
    <property type="entry name" value="F-BOX AND LEUCINE-RICH REPEAT PROTEIN 6"/>
    <property type="match status" value="1"/>
</dbReference>
<dbReference type="Proteomes" id="UP000775213">
    <property type="component" value="Unassembled WGS sequence"/>
</dbReference>
<organism evidence="2 3">
    <name type="scientific">Dendrobium chrysotoxum</name>
    <name type="common">Orchid</name>
    <dbReference type="NCBI Taxonomy" id="161865"/>
    <lineage>
        <taxon>Eukaryota</taxon>
        <taxon>Viridiplantae</taxon>
        <taxon>Streptophyta</taxon>
        <taxon>Embryophyta</taxon>
        <taxon>Tracheophyta</taxon>
        <taxon>Spermatophyta</taxon>
        <taxon>Magnoliopsida</taxon>
        <taxon>Liliopsida</taxon>
        <taxon>Asparagales</taxon>
        <taxon>Orchidaceae</taxon>
        <taxon>Epidendroideae</taxon>
        <taxon>Malaxideae</taxon>
        <taxon>Dendrobiinae</taxon>
        <taxon>Dendrobium</taxon>
    </lineage>
</organism>
<dbReference type="Pfam" id="PF00646">
    <property type="entry name" value="F-box"/>
    <property type="match status" value="2"/>
</dbReference>
<dbReference type="InterPro" id="IPR001810">
    <property type="entry name" value="F-box_dom"/>
</dbReference>
<name>A0AAV7GMD9_DENCH</name>
<proteinExistence type="predicted"/>
<keyword evidence="3" id="KW-1185">Reference proteome</keyword>
<feature type="domain" description="F-box" evidence="1">
    <location>
        <begin position="8"/>
        <end position="49"/>
    </location>
</feature>
<dbReference type="Gene3D" id="1.20.1280.50">
    <property type="match status" value="2"/>
</dbReference>
<dbReference type="SUPFAM" id="SSF52047">
    <property type="entry name" value="RNI-like"/>
    <property type="match status" value="2"/>
</dbReference>
<dbReference type="Gene3D" id="3.80.10.10">
    <property type="entry name" value="Ribonuclease Inhibitor"/>
    <property type="match status" value="2"/>
</dbReference>
<sequence length="571" mass="66297">MHGTWSAMELDCLVEIFMKLSLDDLTLAVPFVCKSWLAAAGHPHCWKKLDFRRLDLLPWSNFSKNFTLQYHLPYFTFTYFLKFTTNRSCKSVTDLRFPLKFTSMEDLVLASNECPKLKYVALPVMSQSEQPQIPQLVWKWKDLERLEMASKPSNFAELVKNISLNCRNFSWLMVSGPIREEDALAIVRYLPKLKKLELKNSYLPKEELLMILNGCRELEKLNLNDCIGFNGDDKEINAKASQIKEFRKEGCKLYYEHKMMFFGTLVALVVVARRVGFCWMQEFSLLPKHVPEANMDSRISWSAMEIDCLVEIFMKLGLDDLTLVVPFVCRSWLSAVRHPLCWKKLDFRQVDVLPWSNFSKTFTFIYSLPYFSFTYFLKLAVKYSRSSVTELRLPLKFTSSEDLKFISDECPKLRSVALPILSSDDEVLISELVYKWKYLERLELKFSPLNLPELLKNISLCCKKFSELIISGEIREEDAMAIVSYVPHIKKLDLSGSYLSKKELLNIVKGCKLLQELNVNGCVGFQGDDSEIIAKVSAIRTFKSERCKLYLEDAYECGDWNKDFCLNGYIF</sequence>